<keyword evidence="2" id="KW-1185">Reference proteome</keyword>
<sequence length="87" mass="9582">MVLPAPVESVKRSSPIEARGFGRMWMEVNPQGVSQSCMKGQQNIIQTNYHGRATALEPDDSSVLPKREALATLKFKNRDASAVPVEK</sequence>
<proteinExistence type="predicted"/>
<accession>A0A1J9Q4M1</accession>
<dbReference type="AlphaFoldDB" id="A0A1J9Q4M1"/>
<dbReference type="OrthoDB" id="4485682at2759"/>
<comment type="caution">
    <text evidence="1">The sequence shown here is derived from an EMBL/GenBank/DDBJ whole genome shotgun (WGS) entry which is preliminary data.</text>
</comment>
<gene>
    <name evidence="1" type="ORF">ACJ73_09933</name>
</gene>
<reference evidence="1 2" key="1">
    <citation type="submission" date="2015-08" db="EMBL/GenBank/DDBJ databases">
        <title>Emmonsia species relationships and genome sequence.</title>
        <authorList>
            <person name="Cuomo C.A."/>
            <person name="Schwartz I.S."/>
            <person name="Kenyon C."/>
            <person name="De Hoog G.S."/>
            <person name="Govender N.P."/>
            <person name="Botha A."/>
            <person name="Moreno L."/>
            <person name="De Vries M."/>
            <person name="Munoz J.F."/>
            <person name="Stielow J.B."/>
        </authorList>
    </citation>
    <scope>NUCLEOTIDE SEQUENCE [LARGE SCALE GENOMIC DNA]</scope>
    <source>
        <strain evidence="1 2">EI222</strain>
    </source>
</reference>
<dbReference type="Proteomes" id="UP000242791">
    <property type="component" value="Unassembled WGS sequence"/>
</dbReference>
<dbReference type="VEuPathDB" id="FungiDB:ACJ73_09933"/>
<dbReference type="EMBL" id="LGTZ01003143">
    <property type="protein sequence ID" value="OJD10109.1"/>
    <property type="molecule type" value="Genomic_DNA"/>
</dbReference>
<organism evidence="1 2">
    <name type="scientific">Blastomyces percursus</name>
    <dbReference type="NCBI Taxonomy" id="1658174"/>
    <lineage>
        <taxon>Eukaryota</taxon>
        <taxon>Fungi</taxon>
        <taxon>Dikarya</taxon>
        <taxon>Ascomycota</taxon>
        <taxon>Pezizomycotina</taxon>
        <taxon>Eurotiomycetes</taxon>
        <taxon>Eurotiomycetidae</taxon>
        <taxon>Onygenales</taxon>
        <taxon>Ajellomycetaceae</taxon>
        <taxon>Blastomyces</taxon>
    </lineage>
</organism>
<evidence type="ECO:0000313" key="1">
    <source>
        <dbReference type="EMBL" id="OJD10109.1"/>
    </source>
</evidence>
<protein>
    <submittedName>
        <fullName evidence="1">Uncharacterized protein</fullName>
    </submittedName>
</protein>
<name>A0A1J9Q4M1_9EURO</name>
<evidence type="ECO:0000313" key="2">
    <source>
        <dbReference type="Proteomes" id="UP000242791"/>
    </source>
</evidence>